<keyword evidence="3" id="KW-1185">Reference proteome</keyword>
<feature type="signal peptide" evidence="1">
    <location>
        <begin position="1"/>
        <end position="21"/>
    </location>
</feature>
<reference evidence="2 3" key="1">
    <citation type="submission" date="2019-02" db="EMBL/GenBank/DDBJ databases">
        <title>Pedobacter sp. RP-1-14 sp. nov., isolated from Arctic soil.</title>
        <authorList>
            <person name="Dahal R.H."/>
        </authorList>
    </citation>
    <scope>NUCLEOTIDE SEQUENCE [LARGE SCALE GENOMIC DNA]</scope>
    <source>
        <strain evidence="2 3">RP-1-14</strain>
    </source>
</reference>
<keyword evidence="1" id="KW-0732">Signal</keyword>
<dbReference type="AlphaFoldDB" id="A0A4R0N8I3"/>
<protein>
    <submittedName>
        <fullName evidence="2">DUF4835 family protein</fullName>
    </submittedName>
</protein>
<dbReference type="InterPro" id="IPR032274">
    <property type="entry name" value="DUF4835"/>
</dbReference>
<dbReference type="EMBL" id="SJSL01000012">
    <property type="protein sequence ID" value="TCC96410.1"/>
    <property type="molecule type" value="Genomic_DNA"/>
</dbReference>
<sequence length="314" mass="35743">MKKRHCLLVFLLVFFTAYVNAQELNARVQILAPTVRNIDKRNVEVLQTTIRDFLNNNKWSTETYTPQERIECNFVITITDWDGNANYKAEAQLQSSRPVYAAAYSTTLLNLSDKDFDFTYTEGQSLDFSDQNFISNLSSLLGFYAYTIIGLDKDSFSSLGGTNFYKKALTQVNNAQASGSKGWKPADGLRNRYWLNENLLNKSFEDLRSFIYDYHFNGLDRLQDNTSRGVKKMVAILATLTQMDKQKVGAIFPNFYFASKADELVNVFSIPTGDPTDRIKAYNLLAEIDPANINKYEALKQAPASLQPDIKRNK</sequence>
<dbReference type="Proteomes" id="UP000293347">
    <property type="component" value="Unassembled WGS sequence"/>
</dbReference>
<proteinExistence type="predicted"/>
<name>A0A4R0N8I3_9SPHI</name>
<dbReference type="Pfam" id="PF16119">
    <property type="entry name" value="DUF4835"/>
    <property type="match status" value="1"/>
</dbReference>
<dbReference type="OrthoDB" id="9773381at2"/>
<gene>
    <name evidence="2" type="ORF">EZ437_21295</name>
</gene>
<evidence type="ECO:0000256" key="1">
    <source>
        <dbReference type="SAM" id="SignalP"/>
    </source>
</evidence>
<evidence type="ECO:0000313" key="2">
    <source>
        <dbReference type="EMBL" id="TCC96410.1"/>
    </source>
</evidence>
<feature type="chain" id="PRO_5020532129" evidence="1">
    <location>
        <begin position="22"/>
        <end position="314"/>
    </location>
</feature>
<organism evidence="2 3">
    <name type="scientific">Pedobacter psychroterrae</name>
    <dbReference type="NCBI Taxonomy" id="2530453"/>
    <lineage>
        <taxon>Bacteria</taxon>
        <taxon>Pseudomonadati</taxon>
        <taxon>Bacteroidota</taxon>
        <taxon>Sphingobacteriia</taxon>
        <taxon>Sphingobacteriales</taxon>
        <taxon>Sphingobacteriaceae</taxon>
        <taxon>Pedobacter</taxon>
    </lineage>
</organism>
<dbReference type="RefSeq" id="WP_131598157.1">
    <property type="nucleotide sequence ID" value="NZ_SJSL01000012.1"/>
</dbReference>
<accession>A0A4R0N8I3</accession>
<evidence type="ECO:0000313" key="3">
    <source>
        <dbReference type="Proteomes" id="UP000293347"/>
    </source>
</evidence>
<comment type="caution">
    <text evidence="2">The sequence shown here is derived from an EMBL/GenBank/DDBJ whole genome shotgun (WGS) entry which is preliminary data.</text>
</comment>